<accession>A0A8H6IGS8</accession>
<organism evidence="2 3">
    <name type="scientific">Ephemerocybe angulata</name>
    <dbReference type="NCBI Taxonomy" id="980116"/>
    <lineage>
        <taxon>Eukaryota</taxon>
        <taxon>Fungi</taxon>
        <taxon>Dikarya</taxon>
        <taxon>Basidiomycota</taxon>
        <taxon>Agaricomycotina</taxon>
        <taxon>Agaricomycetes</taxon>
        <taxon>Agaricomycetidae</taxon>
        <taxon>Agaricales</taxon>
        <taxon>Agaricineae</taxon>
        <taxon>Psathyrellaceae</taxon>
        <taxon>Ephemerocybe</taxon>
    </lineage>
</organism>
<evidence type="ECO:0000313" key="2">
    <source>
        <dbReference type="EMBL" id="KAF6764093.1"/>
    </source>
</evidence>
<dbReference type="AlphaFoldDB" id="A0A8H6IGS8"/>
<evidence type="ECO:0000256" key="1">
    <source>
        <dbReference type="SAM" id="MobiDB-lite"/>
    </source>
</evidence>
<feature type="region of interest" description="Disordered" evidence="1">
    <location>
        <begin position="203"/>
        <end position="234"/>
    </location>
</feature>
<evidence type="ECO:0000313" key="3">
    <source>
        <dbReference type="Proteomes" id="UP000521943"/>
    </source>
</evidence>
<protein>
    <submittedName>
        <fullName evidence="2">Uncharacterized protein</fullName>
    </submittedName>
</protein>
<comment type="caution">
    <text evidence="2">The sequence shown here is derived from an EMBL/GenBank/DDBJ whole genome shotgun (WGS) entry which is preliminary data.</text>
</comment>
<gene>
    <name evidence="2" type="ORF">DFP72DRAFT_870698</name>
</gene>
<sequence length="234" mass="26282">MPSLPRFLKGLDDVIPALKQFRVRLGSVILPTKQQRQTLRGPLIVIRRIDTIRVLHFCVTQVRDHRRPVVHLDEPMSWVSGSRARRSLPGFLFHVLLAGVEFPPGILEDDRTSIQTSVPLGFFIDFATVVSLREFRKLIEAPSSDPGPKGWDEWEQGALYPNPFPVNSCEAYSSPGVTHGTFTDASTATWHGLGELIHQSRVRKPISPSPPRFLLSKDAHRLSLSPRPTRNNMG</sequence>
<keyword evidence="3" id="KW-1185">Reference proteome</keyword>
<dbReference type="Proteomes" id="UP000521943">
    <property type="component" value="Unassembled WGS sequence"/>
</dbReference>
<dbReference type="EMBL" id="JACGCI010000004">
    <property type="protein sequence ID" value="KAF6764093.1"/>
    <property type="molecule type" value="Genomic_DNA"/>
</dbReference>
<proteinExistence type="predicted"/>
<reference evidence="2 3" key="1">
    <citation type="submission" date="2020-07" db="EMBL/GenBank/DDBJ databases">
        <title>Comparative genomics of pyrophilous fungi reveals a link between fire events and developmental genes.</title>
        <authorList>
            <consortium name="DOE Joint Genome Institute"/>
            <person name="Steindorff A.S."/>
            <person name="Carver A."/>
            <person name="Calhoun S."/>
            <person name="Stillman K."/>
            <person name="Liu H."/>
            <person name="Lipzen A."/>
            <person name="Pangilinan J."/>
            <person name="Labutti K."/>
            <person name="Bruns T.D."/>
            <person name="Grigoriev I.V."/>
        </authorList>
    </citation>
    <scope>NUCLEOTIDE SEQUENCE [LARGE SCALE GENOMIC DNA]</scope>
    <source>
        <strain evidence="2 3">CBS 144469</strain>
    </source>
</reference>
<name>A0A8H6IGS8_9AGAR</name>